<dbReference type="RefSeq" id="WP_346100123.1">
    <property type="nucleotide sequence ID" value="NZ_BAAABY010000062.1"/>
</dbReference>
<reference evidence="1 2" key="1">
    <citation type="journal article" date="2019" name="Int. J. Syst. Evol. Microbiol.">
        <title>The Global Catalogue of Microorganisms (GCM) 10K type strain sequencing project: providing services to taxonomists for standard genome sequencing and annotation.</title>
        <authorList>
            <consortium name="The Broad Institute Genomics Platform"/>
            <consortium name="The Broad Institute Genome Sequencing Center for Infectious Disease"/>
            <person name="Wu L."/>
            <person name="Ma J."/>
        </authorList>
    </citation>
    <scope>NUCLEOTIDE SEQUENCE [LARGE SCALE GENOMIC DNA]</scope>
    <source>
        <strain evidence="1 2">JCM 4805</strain>
    </source>
</reference>
<protein>
    <submittedName>
        <fullName evidence="1">Uncharacterized protein</fullName>
    </submittedName>
</protein>
<keyword evidence="2" id="KW-1185">Reference proteome</keyword>
<dbReference type="EMBL" id="BAAABY010000062">
    <property type="protein sequence ID" value="GAA0498844.1"/>
    <property type="molecule type" value="Genomic_DNA"/>
</dbReference>
<organism evidence="1 2">
    <name type="scientific">Streptomyces olivaceiscleroticus</name>
    <dbReference type="NCBI Taxonomy" id="68245"/>
    <lineage>
        <taxon>Bacteria</taxon>
        <taxon>Bacillati</taxon>
        <taxon>Actinomycetota</taxon>
        <taxon>Actinomycetes</taxon>
        <taxon>Kitasatosporales</taxon>
        <taxon>Streptomycetaceae</taxon>
        <taxon>Streptomyces</taxon>
    </lineage>
</organism>
<dbReference type="Proteomes" id="UP001500909">
    <property type="component" value="Unassembled WGS sequence"/>
</dbReference>
<comment type="caution">
    <text evidence="1">The sequence shown here is derived from an EMBL/GenBank/DDBJ whole genome shotgun (WGS) entry which is preliminary data.</text>
</comment>
<evidence type="ECO:0000313" key="2">
    <source>
        <dbReference type="Proteomes" id="UP001500909"/>
    </source>
</evidence>
<accession>A0ABN1BIU5</accession>
<name>A0ABN1BIU5_9ACTN</name>
<sequence length="98" mass="10757">MSTDPKSGASALLALSLLLRGIPEETPLDERNRDLRRRIEQMVELRGVPLTPAERQRVAECDDPALLHRWLGRAAFGGGPADVFRDDDEDIAGAPVPE</sequence>
<evidence type="ECO:0000313" key="1">
    <source>
        <dbReference type="EMBL" id="GAA0498844.1"/>
    </source>
</evidence>
<gene>
    <name evidence="1" type="ORF">GCM10010361_75460</name>
</gene>
<proteinExistence type="predicted"/>